<dbReference type="RefSeq" id="WP_369329544.1">
    <property type="nucleotide sequence ID" value="NZ_JAULBC010000003.1"/>
</dbReference>
<comment type="caution">
    <text evidence="1">The sequence shown here is derived from an EMBL/GenBank/DDBJ whole genome shotgun (WGS) entry which is preliminary data.</text>
</comment>
<dbReference type="EMBL" id="JAULBC010000003">
    <property type="protein sequence ID" value="MEX6688136.1"/>
    <property type="molecule type" value="Genomic_DNA"/>
</dbReference>
<gene>
    <name evidence="1" type="ORF">QTN47_11555</name>
</gene>
<protein>
    <submittedName>
        <fullName evidence="1">Type VI secretion system baseplate subunit TssG</fullName>
    </submittedName>
</protein>
<name>A0ABV3ZE26_9BACT</name>
<dbReference type="InterPro" id="IPR010732">
    <property type="entry name" value="T6SS_TssG-like"/>
</dbReference>
<dbReference type="Proteomes" id="UP001560573">
    <property type="component" value="Unassembled WGS sequence"/>
</dbReference>
<evidence type="ECO:0000313" key="1">
    <source>
        <dbReference type="EMBL" id="MEX6688136.1"/>
    </source>
</evidence>
<reference evidence="1 2" key="1">
    <citation type="submission" date="2023-07" db="EMBL/GenBank/DDBJ databases">
        <authorList>
            <person name="Lian W.-H."/>
        </authorList>
    </citation>
    <scope>NUCLEOTIDE SEQUENCE [LARGE SCALE GENOMIC DNA]</scope>
    <source>
        <strain evidence="1 2">SYSU DXS3180</strain>
    </source>
</reference>
<organism evidence="1 2">
    <name type="scientific">Danxiaibacter flavus</name>
    <dbReference type="NCBI Taxonomy" id="3049108"/>
    <lineage>
        <taxon>Bacteria</taxon>
        <taxon>Pseudomonadati</taxon>
        <taxon>Bacteroidota</taxon>
        <taxon>Chitinophagia</taxon>
        <taxon>Chitinophagales</taxon>
        <taxon>Chitinophagaceae</taxon>
        <taxon>Danxiaibacter</taxon>
    </lineage>
</organism>
<accession>A0ABV3ZE26</accession>
<keyword evidence="2" id="KW-1185">Reference proteome</keyword>
<sequence length="313" mass="36479">MTNLPATAFSNFDNDFKAEVIAAEMVEHGTPADRILILMAGALKRSFRKDVDGVEEEISEYDHKEYTLLRTPREGIYDMLPEGLFHEHAAPRSLRSEKDVIKMMKQRRAEELNARKFFLPFEATINHLRMLMAMYENKLDKRSHYTELLDIFKDQWEIFQYLDSRQSNIFLHLIPILHDVRDMHDSIEEILQTIFELPVEIQLCQRLPEHPAEPILSLMGESRLGIDLTTGSRVYDEGIDEIIVTIGPVSSEMRHQFMDGRRNEKILELLCDYLLPVHMDVVKEFIVEEKYRLTRLADSEGKLNSVLGADTWL</sequence>
<evidence type="ECO:0000313" key="2">
    <source>
        <dbReference type="Proteomes" id="UP001560573"/>
    </source>
</evidence>
<proteinExistence type="predicted"/>
<dbReference type="Pfam" id="PF06996">
    <property type="entry name" value="T6SS_TssG"/>
    <property type="match status" value="1"/>
</dbReference>